<dbReference type="EMBL" id="CP030239">
    <property type="protein sequence ID" value="AWX93101.1"/>
    <property type="molecule type" value="Genomic_DNA"/>
</dbReference>
<evidence type="ECO:0000313" key="2">
    <source>
        <dbReference type="EMBL" id="AWX93101.1"/>
    </source>
</evidence>
<feature type="compositionally biased region" description="Basic and acidic residues" evidence="1">
    <location>
        <begin position="69"/>
        <end position="84"/>
    </location>
</feature>
<evidence type="ECO:0000256" key="1">
    <source>
        <dbReference type="SAM" id="MobiDB-lite"/>
    </source>
</evidence>
<organism evidence="2 3">
    <name type="scientific">Paracoccus mutanolyticus</name>
    <dbReference type="NCBI Taxonomy" id="1499308"/>
    <lineage>
        <taxon>Bacteria</taxon>
        <taxon>Pseudomonadati</taxon>
        <taxon>Pseudomonadota</taxon>
        <taxon>Alphaproteobacteria</taxon>
        <taxon>Rhodobacterales</taxon>
        <taxon>Paracoccaceae</taxon>
        <taxon>Paracoccus</taxon>
    </lineage>
</organism>
<gene>
    <name evidence="2" type="ORF">DPM13_07925</name>
</gene>
<sequence length="84" mass="9165">MMRHELRRPVISALMFVAATLLILAFGMAALGALLAPQVGWAGLWGAVTDFAAPRPPRCVPRAGRRFPRGWDDGDTREVQPGRP</sequence>
<dbReference type="Proteomes" id="UP000249922">
    <property type="component" value="Chromosome"/>
</dbReference>
<accession>A0ABN5M5C0</accession>
<keyword evidence="3" id="KW-1185">Reference proteome</keyword>
<reference evidence="2 3" key="1">
    <citation type="submission" date="2018-06" db="EMBL/GenBank/DDBJ databases">
        <title>Complete genome sequence of Paracoccus mutanolyticus strain RSP-02 isolated from cellulosic waste.</title>
        <authorList>
            <person name="Amrutha R.N."/>
            <person name="Shrivastav A."/>
            <person name="Buddana S.K."/>
            <person name="Deshpande U."/>
            <person name="Prakasham R.S."/>
        </authorList>
    </citation>
    <scope>NUCLEOTIDE SEQUENCE [LARGE SCALE GENOMIC DNA]</scope>
    <source>
        <strain evidence="2 3">RSP-02</strain>
    </source>
</reference>
<evidence type="ECO:0000313" key="3">
    <source>
        <dbReference type="Proteomes" id="UP000249922"/>
    </source>
</evidence>
<protein>
    <submittedName>
        <fullName evidence="2">Uncharacterized protein</fullName>
    </submittedName>
</protein>
<proteinExistence type="predicted"/>
<feature type="region of interest" description="Disordered" evidence="1">
    <location>
        <begin position="63"/>
        <end position="84"/>
    </location>
</feature>
<name>A0ABN5M5C0_9RHOB</name>